<name>A0A5B8FZL5_9RHOB</name>
<dbReference type="KEGG" id="ppru:FDP22_07925"/>
<dbReference type="EMBL" id="CP040818">
    <property type="protein sequence ID" value="QDL91713.1"/>
    <property type="molecule type" value="Genomic_DNA"/>
</dbReference>
<evidence type="ECO:0000259" key="1">
    <source>
        <dbReference type="Pfam" id="PF11575"/>
    </source>
</evidence>
<dbReference type="AlphaFoldDB" id="A0A5B8FZL5"/>
<sequence>MIAADPAGFLAALRDRAPLLSGEMGPCPPGWIAAGADNSAALAALVGALSLHEPGAGPAYWATRAWSMLEWQPAALAVYAVHGFGLLPALDSLSLRPQGALVAGFRLGRETLSQACEDTLVTLAGAALRAQMDVLLADLCAVARLKPANARRLLADRILFSLLRVARHVPGLDGPARLAALSEAWLEAAGLAGQSRLVPITLSGGRVQMVVDRKTCCLAYRSAAGTVCDSCPTRQDDATRFARMKEYWEHPDV</sequence>
<reference evidence="2 3" key="1">
    <citation type="submission" date="2019-06" db="EMBL/GenBank/DDBJ databases">
        <title>Genome sequence of Rhodobacteraceae bacterium D4M1.</title>
        <authorList>
            <person name="Cao J."/>
        </authorList>
    </citation>
    <scope>NUCLEOTIDE SEQUENCE [LARGE SCALE GENOMIC DNA]</scope>
    <source>
        <strain evidence="2 3">D4M1</strain>
    </source>
</reference>
<proteinExistence type="predicted"/>
<dbReference type="Pfam" id="PF11575">
    <property type="entry name" value="FhuF_C"/>
    <property type="match status" value="1"/>
</dbReference>
<gene>
    <name evidence="2" type="ORF">FDP22_07925</name>
</gene>
<evidence type="ECO:0000313" key="2">
    <source>
        <dbReference type="EMBL" id="QDL91713.1"/>
    </source>
</evidence>
<dbReference type="GO" id="GO:0051537">
    <property type="term" value="F:2 iron, 2 sulfur cluster binding"/>
    <property type="evidence" value="ECO:0007669"/>
    <property type="project" value="InterPro"/>
</dbReference>
<protein>
    <submittedName>
        <fullName evidence="2">Siderophore ferric iron reductase</fullName>
    </submittedName>
</protein>
<dbReference type="NCBIfam" id="TIGR03950">
    <property type="entry name" value="sidero_Fe_reduc"/>
    <property type="match status" value="1"/>
</dbReference>
<dbReference type="RefSeq" id="WP_138572235.1">
    <property type="nucleotide sequence ID" value="NZ_CP040818.1"/>
</dbReference>
<feature type="domain" description="Ferric siderophore reductase C-terminal" evidence="1">
    <location>
        <begin position="213"/>
        <end position="232"/>
    </location>
</feature>
<evidence type="ECO:0000313" key="3">
    <source>
        <dbReference type="Proteomes" id="UP000305888"/>
    </source>
</evidence>
<keyword evidence="3" id="KW-1185">Reference proteome</keyword>
<dbReference type="Proteomes" id="UP000305888">
    <property type="component" value="Chromosome"/>
</dbReference>
<accession>A0A5B8FZL5</accession>
<dbReference type="OrthoDB" id="6195577at2"/>
<organism evidence="2 3">
    <name type="scientific">Paroceanicella profunda</name>
    <dbReference type="NCBI Taxonomy" id="2579971"/>
    <lineage>
        <taxon>Bacteria</taxon>
        <taxon>Pseudomonadati</taxon>
        <taxon>Pseudomonadota</taxon>
        <taxon>Alphaproteobacteria</taxon>
        <taxon>Rhodobacterales</taxon>
        <taxon>Paracoccaceae</taxon>
        <taxon>Paroceanicella</taxon>
    </lineage>
</organism>
<dbReference type="InterPro" id="IPR024726">
    <property type="entry name" value="FhuF_C"/>
</dbReference>
<dbReference type="InterPro" id="IPR023998">
    <property type="entry name" value="FCR-like"/>
</dbReference>